<dbReference type="PANTHER" id="PTHR11845:SF13">
    <property type="entry name" value="5'-DEOXYNUCLEOTIDASE HDDC2"/>
    <property type="match status" value="1"/>
</dbReference>
<evidence type="ECO:0000256" key="1">
    <source>
        <dbReference type="ARBA" id="ARBA00022723"/>
    </source>
</evidence>
<keyword evidence="1" id="KW-0479">Metal-binding</keyword>
<proteinExistence type="predicted"/>
<dbReference type="PANTHER" id="PTHR11845">
    <property type="entry name" value="5'-DEOXYNUCLEOTIDASE HDDC2"/>
    <property type="match status" value="1"/>
</dbReference>
<dbReference type="SUPFAM" id="SSF109604">
    <property type="entry name" value="HD-domain/PDEase-like"/>
    <property type="match status" value="1"/>
</dbReference>
<organism evidence="4 5">
    <name type="scientific">Peptoniphilus equinus</name>
    <dbReference type="NCBI Taxonomy" id="3016343"/>
    <lineage>
        <taxon>Bacteria</taxon>
        <taxon>Bacillati</taxon>
        <taxon>Bacillota</taxon>
        <taxon>Tissierellia</taxon>
        <taxon>Tissierellales</taxon>
        <taxon>Peptoniphilaceae</taxon>
        <taxon>Peptoniphilus</taxon>
    </lineage>
</organism>
<dbReference type="InterPro" id="IPR006674">
    <property type="entry name" value="HD_domain"/>
</dbReference>
<dbReference type="Gene3D" id="1.10.3210.10">
    <property type="entry name" value="Hypothetical protein af1432"/>
    <property type="match status" value="1"/>
</dbReference>
<dbReference type="EMBL" id="CP115667">
    <property type="protein sequence ID" value="WBW50710.1"/>
    <property type="molecule type" value="Genomic_DNA"/>
</dbReference>
<dbReference type="Pfam" id="PF13023">
    <property type="entry name" value="HD_3"/>
    <property type="match status" value="1"/>
</dbReference>
<protein>
    <submittedName>
        <fullName evidence="4">HD domain-containing protein</fullName>
    </submittedName>
</protein>
<dbReference type="InterPro" id="IPR039356">
    <property type="entry name" value="YfbR/HDDC2"/>
</dbReference>
<feature type="domain" description="HD" evidence="3">
    <location>
        <begin position="3"/>
        <end position="154"/>
    </location>
</feature>
<keyword evidence="5" id="KW-1185">Reference proteome</keyword>
<dbReference type="Proteomes" id="UP001210339">
    <property type="component" value="Chromosome"/>
</dbReference>
<dbReference type="RefSeq" id="WP_271192235.1">
    <property type="nucleotide sequence ID" value="NZ_CP115667.1"/>
</dbReference>
<reference evidence="4 5" key="1">
    <citation type="submission" date="2023-01" db="EMBL/GenBank/DDBJ databases">
        <authorList>
            <person name="Lee S.H."/>
            <person name="Jung H.S."/>
            <person name="Yun J.U."/>
        </authorList>
    </citation>
    <scope>NUCLEOTIDE SEQUENCE [LARGE SCALE GENOMIC DNA]</scope>
    <source>
        <strain evidence="4 5">CBA3646</strain>
    </source>
</reference>
<gene>
    <name evidence="4" type="ORF">O6R05_03935</name>
</gene>
<evidence type="ECO:0000256" key="2">
    <source>
        <dbReference type="ARBA" id="ARBA00022801"/>
    </source>
</evidence>
<evidence type="ECO:0000313" key="5">
    <source>
        <dbReference type="Proteomes" id="UP001210339"/>
    </source>
</evidence>
<name>A0ABY7QX85_9FIRM</name>
<keyword evidence="2" id="KW-0378">Hydrolase</keyword>
<sequence>MEIDKMKTVLRRTLNYNALTFENDAEHSYIVAVMSMALKEYANSDVDMNRVIPMLLVHDMVEVYAGDTFAYDTKGYTTKSAREAKAADKLFSMLPEDIGSQFRDLFEEFDTMTTAEARFANAVDRIQPILLNAYGSGGAWHMNQVTQEQVYQRIAMVKDVNEELYFAAQELIDTYFGGNNEL</sequence>
<evidence type="ECO:0000259" key="3">
    <source>
        <dbReference type="Pfam" id="PF13023"/>
    </source>
</evidence>
<evidence type="ECO:0000313" key="4">
    <source>
        <dbReference type="EMBL" id="WBW50710.1"/>
    </source>
</evidence>
<accession>A0ABY7QX85</accession>